<name>A0A6D0IUB4_ECOLX</name>
<dbReference type="GO" id="GO:0004222">
    <property type="term" value="F:metalloendopeptidase activity"/>
    <property type="evidence" value="ECO:0007669"/>
    <property type="project" value="InterPro"/>
</dbReference>
<dbReference type="GO" id="GO:0006508">
    <property type="term" value="P:proteolysis"/>
    <property type="evidence" value="ECO:0007669"/>
    <property type="project" value="InterPro"/>
</dbReference>
<dbReference type="InterPro" id="IPR045666">
    <property type="entry name" value="OpdA_N"/>
</dbReference>
<evidence type="ECO:0000313" key="6">
    <source>
        <dbReference type="Proteomes" id="UP000447081"/>
    </source>
</evidence>
<gene>
    <name evidence="3" type="ORF">GP975_32865</name>
    <name evidence="2" type="ORF">GQA06_27945</name>
    <name evidence="4" type="ORF">GRW24_19625</name>
</gene>
<dbReference type="SUPFAM" id="SSF55486">
    <property type="entry name" value="Metalloproteases ('zincins'), catalytic domain"/>
    <property type="match status" value="1"/>
</dbReference>
<feature type="domain" description="Oligopeptidase A N-terminal" evidence="1">
    <location>
        <begin position="28"/>
        <end position="125"/>
    </location>
</feature>
<dbReference type="EMBL" id="WTQJ01001849">
    <property type="protein sequence ID" value="MWR17608.1"/>
    <property type="molecule type" value="Genomic_DNA"/>
</dbReference>
<dbReference type="Gene3D" id="1.10.1370.40">
    <property type="match status" value="1"/>
</dbReference>
<comment type="caution">
    <text evidence="2">The sequence shown here is derived from an EMBL/GenBank/DDBJ whole genome shotgun (WGS) entry which is preliminary data.</text>
</comment>
<dbReference type="Pfam" id="PF19310">
    <property type="entry name" value="TOP_N"/>
    <property type="match status" value="1"/>
</dbReference>
<dbReference type="EMBL" id="WTQT01001866">
    <property type="protein sequence ID" value="MWR42750.1"/>
    <property type="molecule type" value="Genomic_DNA"/>
</dbReference>
<evidence type="ECO:0000313" key="4">
    <source>
        <dbReference type="EMBL" id="MXJ10658.1"/>
    </source>
</evidence>
<dbReference type="InterPro" id="IPR045090">
    <property type="entry name" value="Pept_M3A_M3B"/>
</dbReference>
<dbReference type="AlphaFoldDB" id="A0A6D0IUB4"/>
<proteinExistence type="predicted"/>
<protein>
    <submittedName>
        <fullName evidence="2">Oligopeptidase A</fullName>
    </submittedName>
</protein>
<feature type="non-terminal residue" evidence="2">
    <location>
        <position position="125"/>
    </location>
</feature>
<dbReference type="PANTHER" id="PTHR11804">
    <property type="entry name" value="PROTEASE M3 THIMET OLIGOPEPTIDASE-RELATED"/>
    <property type="match status" value="1"/>
</dbReference>
<organism evidence="2 5">
    <name type="scientific">Escherichia coli</name>
    <dbReference type="NCBI Taxonomy" id="562"/>
    <lineage>
        <taxon>Bacteria</taxon>
        <taxon>Pseudomonadati</taxon>
        <taxon>Pseudomonadota</taxon>
        <taxon>Gammaproteobacteria</taxon>
        <taxon>Enterobacterales</taxon>
        <taxon>Enterobacteriaceae</taxon>
        <taxon>Escherichia</taxon>
    </lineage>
</organism>
<dbReference type="Proteomes" id="UP000430387">
    <property type="component" value="Unassembled WGS sequence"/>
</dbReference>
<evidence type="ECO:0000313" key="5">
    <source>
        <dbReference type="Proteomes" id="UP000430387"/>
    </source>
</evidence>
<evidence type="ECO:0000313" key="2">
    <source>
        <dbReference type="EMBL" id="MWR17608.1"/>
    </source>
</evidence>
<accession>A0A6D0IUB4</accession>
<dbReference type="GO" id="GO:0006518">
    <property type="term" value="P:peptide metabolic process"/>
    <property type="evidence" value="ECO:0007669"/>
    <property type="project" value="TreeGrafter"/>
</dbReference>
<evidence type="ECO:0000313" key="3">
    <source>
        <dbReference type="EMBL" id="MWR42750.1"/>
    </source>
</evidence>
<evidence type="ECO:0000313" key="7">
    <source>
        <dbReference type="Proteomes" id="UP000460875"/>
    </source>
</evidence>
<dbReference type="Proteomes" id="UP000460875">
    <property type="component" value="Unassembled WGS sequence"/>
</dbReference>
<evidence type="ECO:0000259" key="1">
    <source>
        <dbReference type="Pfam" id="PF19310"/>
    </source>
</evidence>
<dbReference type="Proteomes" id="UP000447081">
    <property type="component" value="Unassembled WGS sequence"/>
</dbReference>
<sequence length="125" mass="14108">MTNPLLTPFELPPFSKILPEHVVPAVTKALNDCRENVERVVAQGAPYTWENLCQPLAEVDDVLGRIFSPVSHLNSVKNSPELREAYEQTLPLLSEYSTWVGQHEGLYKAYRDLRDGDHYATLNTA</sequence>
<dbReference type="EMBL" id="WUIG01000545">
    <property type="protein sequence ID" value="MXJ10658.1"/>
    <property type="molecule type" value="Genomic_DNA"/>
</dbReference>
<reference evidence="4 6" key="1">
    <citation type="submission" date="2019-12" db="EMBL/GenBank/DDBJ databases">
        <title>Enteriobacteria Tanzani isolates_10434.</title>
        <authorList>
            <person name="Subbiah M."/>
            <person name="Call D."/>
        </authorList>
    </citation>
    <scope>NUCLEOTIDE SEQUENCE [LARGE SCALE GENOMIC DNA]</scope>
    <source>
        <strain evidence="4 6">10434wG3</strain>
    </source>
</reference>
<reference evidence="5 7" key="2">
    <citation type="submission" date="2019-12" db="EMBL/GenBank/DDBJ databases">
        <title>Enteriobacteria Tanzani isolates_8377-8380.</title>
        <authorList>
            <person name="Subbiah M."/>
            <person name="Call D."/>
        </authorList>
    </citation>
    <scope>NUCLEOTIDE SEQUENCE [LARGE SCALE GENOMIC DNA]</scope>
    <source>
        <strain evidence="3 7">8379wE2</strain>
        <strain evidence="2 5">8380wG1</strain>
    </source>
</reference>
<dbReference type="PANTHER" id="PTHR11804:SF84">
    <property type="entry name" value="SACCHAROLYSIN"/>
    <property type="match status" value="1"/>
</dbReference>